<dbReference type="EMBL" id="CABIJS010000643">
    <property type="protein sequence ID" value="VUZ54368.1"/>
    <property type="molecule type" value="Genomic_DNA"/>
</dbReference>
<keyword evidence="2" id="KW-1185">Reference proteome</keyword>
<proteinExistence type="predicted"/>
<reference evidence="1 2" key="1">
    <citation type="submission" date="2019-07" db="EMBL/GenBank/DDBJ databases">
        <authorList>
            <person name="Jastrzebski P J."/>
            <person name="Paukszto L."/>
            <person name="Jastrzebski P J."/>
        </authorList>
    </citation>
    <scope>NUCLEOTIDE SEQUENCE [LARGE SCALE GENOMIC DNA]</scope>
    <source>
        <strain evidence="1 2">WMS-il1</strain>
    </source>
</reference>
<dbReference type="AlphaFoldDB" id="A0A564Z663"/>
<sequence length="79" mass="9249">MTFDKEVGDLIQQLQLIQPIQTQKIQVRFICGEAFCNNLLITMTNLTVKFTYYFQGITRSFLDYMILSVSKLKSPRFSM</sequence>
<evidence type="ECO:0000313" key="2">
    <source>
        <dbReference type="Proteomes" id="UP000321570"/>
    </source>
</evidence>
<evidence type="ECO:0000313" key="1">
    <source>
        <dbReference type="EMBL" id="VUZ54368.1"/>
    </source>
</evidence>
<organism evidence="1 2">
    <name type="scientific">Hymenolepis diminuta</name>
    <name type="common">Rat tapeworm</name>
    <dbReference type="NCBI Taxonomy" id="6216"/>
    <lineage>
        <taxon>Eukaryota</taxon>
        <taxon>Metazoa</taxon>
        <taxon>Spiralia</taxon>
        <taxon>Lophotrochozoa</taxon>
        <taxon>Platyhelminthes</taxon>
        <taxon>Cestoda</taxon>
        <taxon>Eucestoda</taxon>
        <taxon>Cyclophyllidea</taxon>
        <taxon>Hymenolepididae</taxon>
        <taxon>Hymenolepis</taxon>
    </lineage>
</organism>
<gene>
    <name evidence="1" type="ORF">WMSIL1_LOCUS12479</name>
</gene>
<dbReference type="Proteomes" id="UP000321570">
    <property type="component" value="Unassembled WGS sequence"/>
</dbReference>
<name>A0A564Z663_HYMDI</name>
<protein>
    <submittedName>
        <fullName evidence="1">Uncharacterized protein</fullName>
    </submittedName>
</protein>
<accession>A0A564Z663</accession>